<name>A0A1C7Z1N8_PSESX</name>
<keyword evidence="1" id="KW-0560">Oxidoreductase</keyword>
<dbReference type="InterPro" id="IPR050268">
    <property type="entry name" value="NADH-dep_flavin_reductase"/>
</dbReference>
<dbReference type="Gene3D" id="2.30.110.10">
    <property type="entry name" value="Electron Transport, Fmn-binding Protein, Chain A"/>
    <property type="match status" value="1"/>
</dbReference>
<evidence type="ECO:0000256" key="1">
    <source>
        <dbReference type="ARBA" id="ARBA00023002"/>
    </source>
</evidence>
<dbReference type="EMBL" id="LGSI01000071">
    <property type="protein sequence ID" value="OCR22065.1"/>
    <property type="molecule type" value="Genomic_DNA"/>
</dbReference>
<gene>
    <name evidence="3" type="ORF">AFK24_26750</name>
</gene>
<dbReference type="Proteomes" id="UP000093104">
    <property type="component" value="Unassembled WGS sequence"/>
</dbReference>
<comment type="caution">
    <text evidence="3">The sequence shown here is derived from an EMBL/GenBank/DDBJ whole genome shotgun (WGS) entry which is preliminary data.</text>
</comment>
<protein>
    <recommendedName>
        <fullName evidence="2">Flavin reductase like domain-containing protein</fullName>
    </recommendedName>
</protein>
<dbReference type="SMART" id="SM00903">
    <property type="entry name" value="Flavin_Reduct"/>
    <property type="match status" value="1"/>
</dbReference>
<evidence type="ECO:0000313" key="4">
    <source>
        <dbReference type="Proteomes" id="UP000093104"/>
    </source>
</evidence>
<feature type="domain" description="Flavin reductase like" evidence="2">
    <location>
        <begin position="1"/>
        <end position="145"/>
    </location>
</feature>
<dbReference type="InterPro" id="IPR012349">
    <property type="entry name" value="Split_barrel_FMN-bd"/>
</dbReference>
<dbReference type="Pfam" id="PF01613">
    <property type="entry name" value="Flavin_Reduct"/>
    <property type="match status" value="1"/>
</dbReference>
<organism evidence="3 4">
    <name type="scientific">Pseudomonas syringae</name>
    <dbReference type="NCBI Taxonomy" id="317"/>
    <lineage>
        <taxon>Bacteria</taxon>
        <taxon>Pseudomonadati</taxon>
        <taxon>Pseudomonadota</taxon>
        <taxon>Gammaproteobacteria</taxon>
        <taxon>Pseudomonadales</taxon>
        <taxon>Pseudomonadaceae</taxon>
        <taxon>Pseudomonas</taxon>
    </lineage>
</organism>
<dbReference type="AlphaFoldDB" id="A0A1C7Z1N8"/>
<accession>A0A1C7Z1N8</accession>
<dbReference type="GO" id="GO:0010181">
    <property type="term" value="F:FMN binding"/>
    <property type="evidence" value="ECO:0007669"/>
    <property type="project" value="InterPro"/>
</dbReference>
<evidence type="ECO:0000313" key="3">
    <source>
        <dbReference type="EMBL" id="OCR22065.1"/>
    </source>
</evidence>
<reference evidence="3 4" key="1">
    <citation type="submission" date="2015-07" db="EMBL/GenBank/DDBJ databases">
        <title>Draft genome sequence of a diazotrophic, plant growth-promoting rhizobacterium of the Pseudomonas syringae complex.</title>
        <authorList>
            <person name="Patten C.L."/>
            <person name="Jeong H."/>
        </authorList>
    </citation>
    <scope>NUCLEOTIDE SEQUENCE [LARGE SCALE GENOMIC DNA]</scope>
    <source>
        <strain evidence="3 4">GR12-2</strain>
    </source>
</reference>
<dbReference type="PANTHER" id="PTHR30466">
    <property type="entry name" value="FLAVIN REDUCTASE"/>
    <property type="match status" value="1"/>
</dbReference>
<dbReference type="InterPro" id="IPR002563">
    <property type="entry name" value="Flavin_Rdtase-like_dom"/>
</dbReference>
<sequence length="145" mass="15507">MGQFAAGVTVITALDAMGRTVGTTVSAFSSLSLRPRLLLVCLDRRSRTLEAIRHGGCFAVNMLAAGEGELALNFGRKGEDQFAGIAHARGVLGCPLLERVCARIECRLETIHDGGDHDILIGSPVRVEVMPENAPLVYYAGRFVP</sequence>
<dbReference type="GO" id="GO:0042602">
    <property type="term" value="F:riboflavin reductase (NADPH) activity"/>
    <property type="evidence" value="ECO:0007669"/>
    <property type="project" value="TreeGrafter"/>
</dbReference>
<dbReference type="SUPFAM" id="SSF50475">
    <property type="entry name" value="FMN-binding split barrel"/>
    <property type="match status" value="1"/>
</dbReference>
<proteinExistence type="predicted"/>
<dbReference type="PANTHER" id="PTHR30466:SF1">
    <property type="entry name" value="FMN REDUCTASE (NADH) RUTF"/>
    <property type="match status" value="1"/>
</dbReference>
<evidence type="ECO:0000259" key="2">
    <source>
        <dbReference type="SMART" id="SM00903"/>
    </source>
</evidence>